<dbReference type="PRINTS" id="PR00143">
    <property type="entry name" value="CITRTSNTHASE"/>
</dbReference>
<dbReference type="NCBIfam" id="NF010635">
    <property type="entry name" value="PRK14032.1"/>
    <property type="match status" value="1"/>
</dbReference>
<dbReference type="GO" id="GO:0005829">
    <property type="term" value="C:cytosol"/>
    <property type="evidence" value="ECO:0007669"/>
    <property type="project" value="TreeGrafter"/>
</dbReference>
<dbReference type="SUPFAM" id="SSF48256">
    <property type="entry name" value="Citrate synthase"/>
    <property type="match status" value="1"/>
</dbReference>
<comment type="similarity">
    <text evidence="2 5">Belongs to the citrate synthase family.</text>
</comment>
<dbReference type="Pfam" id="PF00285">
    <property type="entry name" value="Citrate_synt"/>
    <property type="match status" value="1"/>
</dbReference>
<evidence type="ECO:0000256" key="3">
    <source>
        <dbReference type="ARBA" id="ARBA00022679"/>
    </source>
</evidence>
<comment type="caution">
    <text evidence="7">The sequence shown here is derived from an EMBL/GenBank/DDBJ whole genome shotgun (WGS) entry which is preliminary data.</text>
</comment>
<evidence type="ECO:0000256" key="5">
    <source>
        <dbReference type="PIRNR" id="PIRNR001369"/>
    </source>
</evidence>
<dbReference type="InterPro" id="IPR016143">
    <property type="entry name" value="Citrate_synth-like_sm_a-sub"/>
</dbReference>
<sequence>MSNYTEKIKKNSIIPFEFYQKFDVKKGLRDLNGKGVLAGLTNISAIHSFDANGDPMPGILEYRAINIKDISSHLKAENRFGFEEITYLLLFGELPTSDELTAFTQLLAAKRQLPEDFVRDIILEATSCDIMNSISRSILTLATFDAQASDMTLENVLDQSLCLIANFPLLAIYAYQAYNHYENGESLYIHYPDENLTTAQNILRLLRPDKQFTDIEAKVLDLALILHMEHGGGNNSTFTTHVVTSSGTDTYASVVASLSSLKGAKHGGANIQVSKMLDDIWHHLDNPCDEAEISEYLRKILNKEAFDKQGLIYGMGHAIYSISDPRAEVLKSYVQELAEEKGLHDEYDFYKKIEQLAPQVIAQERNIYKGVSANVDFYSGFVYKMLGLPEELFTPLFAIARIVGWSAHRMEEMLNMNKIIRPAYESVLKTKNYIKLEDRNA</sequence>
<evidence type="ECO:0000256" key="6">
    <source>
        <dbReference type="PIRSR" id="PIRSR001369-1"/>
    </source>
</evidence>
<dbReference type="PANTHER" id="PTHR11739:SF4">
    <property type="entry name" value="CITRATE SYNTHASE, PEROXISOMAL"/>
    <property type="match status" value="1"/>
</dbReference>
<keyword evidence="3 5" id="KW-0808">Transferase</keyword>
<dbReference type="AlphaFoldDB" id="A0A224WVS6"/>
<comment type="catalytic activity">
    <reaction evidence="4">
        <text>oxaloacetate + acetyl-CoA + H2O = citrate + CoA + H(+)</text>
        <dbReference type="Rhea" id="RHEA:16845"/>
        <dbReference type="ChEBI" id="CHEBI:15377"/>
        <dbReference type="ChEBI" id="CHEBI:15378"/>
        <dbReference type="ChEBI" id="CHEBI:16452"/>
        <dbReference type="ChEBI" id="CHEBI:16947"/>
        <dbReference type="ChEBI" id="CHEBI:57287"/>
        <dbReference type="ChEBI" id="CHEBI:57288"/>
        <dbReference type="EC" id="2.3.3.16"/>
    </reaction>
</comment>
<dbReference type="Gene3D" id="1.10.230.10">
    <property type="entry name" value="Cytochrome P450-Terp, domain 2"/>
    <property type="match status" value="1"/>
</dbReference>
<feature type="active site" evidence="6">
    <location>
        <position position="376"/>
    </location>
</feature>
<dbReference type="InterPro" id="IPR024176">
    <property type="entry name" value="Citrate_synthase_bac-typ"/>
</dbReference>
<evidence type="ECO:0000256" key="2">
    <source>
        <dbReference type="ARBA" id="ARBA00010566"/>
    </source>
</evidence>
<dbReference type="InterPro" id="IPR036969">
    <property type="entry name" value="Citrate_synthase_sf"/>
</dbReference>
<evidence type="ECO:0000313" key="8">
    <source>
        <dbReference type="Proteomes" id="UP000218689"/>
    </source>
</evidence>
<evidence type="ECO:0000256" key="4">
    <source>
        <dbReference type="ARBA" id="ARBA00049288"/>
    </source>
</evidence>
<keyword evidence="8" id="KW-1185">Reference proteome</keyword>
<proteinExistence type="inferred from homology"/>
<dbReference type="Gene3D" id="1.10.580.10">
    <property type="entry name" value="Citrate Synthase, domain 1"/>
    <property type="match status" value="1"/>
</dbReference>
<dbReference type="InterPro" id="IPR016142">
    <property type="entry name" value="Citrate_synth-like_lrg_a-sub"/>
</dbReference>
<evidence type="ECO:0000313" key="7">
    <source>
        <dbReference type="EMBL" id="GAX46447.1"/>
    </source>
</evidence>
<dbReference type="InterPro" id="IPR002020">
    <property type="entry name" value="Citrate_synthase"/>
</dbReference>
<dbReference type="UniPathway" id="UPA00223"/>
<dbReference type="GO" id="GO:0006099">
    <property type="term" value="P:tricarboxylic acid cycle"/>
    <property type="evidence" value="ECO:0007669"/>
    <property type="project" value="UniProtKB-UniPathway"/>
</dbReference>
<feature type="active site" evidence="6">
    <location>
        <position position="317"/>
    </location>
</feature>
<dbReference type="RefSeq" id="WP_094783542.1">
    <property type="nucleotide sequence ID" value="NZ_BEDT01000001.1"/>
</dbReference>
<dbReference type="PIRSF" id="PIRSF001369">
    <property type="entry name" value="Citrate_synth"/>
    <property type="match status" value="1"/>
</dbReference>
<dbReference type="GO" id="GO:0036440">
    <property type="term" value="F:citrate synthase activity"/>
    <property type="evidence" value="ECO:0007669"/>
    <property type="project" value="UniProtKB-EC"/>
</dbReference>
<dbReference type="Proteomes" id="UP000218689">
    <property type="component" value="Unassembled WGS sequence"/>
</dbReference>
<evidence type="ECO:0000256" key="1">
    <source>
        <dbReference type="ARBA" id="ARBA00005163"/>
    </source>
</evidence>
<name>A0A224WVS6_9LACT</name>
<dbReference type="OrthoDB" id="9800864at2"/>
<accession>A0A224WVS6</accession>
<protein>
    <recommendedName>
        <fullName evidence="5">Citrate synthase</fullName>
    </recommendedName>
</protein>
<comment type="pathway">
    <text evidence="1">Carbohydrate metabolism; tricarboxylic acid cycle.</text>
</comment>
<dbReference type="GO" id="GO:0005975">
    <property type="term" value="P:carbohydrate metabolic process"/>
    <property type="evidence" value="ECO:0007669"/>
    <property type="project" value="TreeGrafter"/>
</dbReference>
<dbReference type="EMBL" id="BEDT01000001">
    <property type="protein sequence ID" value="GAX46447.1"/>
    <property type="molecule type" value="Genomic_DNA"/>
</dbReference>
<organism evidence="7 8">
    <name type="scientific">Pseudolactococcus reticulitermitis</name>
    <dbReference type="NCBI Taxonomy" id="2025039"/>
    <lineage>
        <taxon>Bacteria</taxon>
        <taxon>Bacillati</taxon>
        <taxon>Bacillota</taxon>
        <taxon>Bacilli</taxon>
        <taxon>Lactobacillales</taxon>
        <taxon>Streptococcaceae</taxon>
        <taxon>Pseudolactococcus</taxon>
    </lineage>
</organism>
<dbReference type="PANTHER" id="PTHR11739">
    <property type="entry name" value="CITRATE SYNTHASE"/>
    <property type="match status" value="1"/>
</dbReference>
<reference evidence="8" key="1">
    <citation type="submission" date="2017-08" db="EMBL/GenBank/DDBJ databases">
        <title>Draft genome sequence of Lactococcus sp. strain Rs-Y01, isolated from the gut of the lower termite Reticulitermes speratus.</title>
        <authorList>
            <person name="Ohkuma M."/>
            <person name="Yuki M."/>
        </authorList>
    </citation>
    <scope>NUCLEOTIDE SEQUENCE [LARGE SCALE GENOMIC DNA]</scope>
    <source>
        <strain evidence="8">Rs-Y01</strain>
    </source>
</reference>
<gene>
    <name evidence="7" type="ORF">RsY01_26</name>
</gene>